<dbReference type="Proteomes" id="UP000005267">
    <property type="component" value="Chromosome"/>
</dbReference>
<evidence type="ECO:0000313" key="1">
    <source>
        <dbReference type="EMBL" id="AFK63246.1"/>
    </source>
</evidence>
<reference evidence="1 2" key="1">
    <citation type="journal article" date="2011" name="J. Bacteriol.">
        <title>Whole-genome shotgun sequencing of the sulfur-oxidizing chemoautotroph Tetrathiobacter kashmirensis.</title>
        <authorList>
            <person name="Ghosh W."/>
            <person name="George A."/>
            <person name="Agarwal A."/>
            <person name="Raj P."/>
            <person name="Alam M."/>
            <person name="Pyne P."/>
            <person name="Das Gupta S.K."/>
        </authorList>
    </citation>
    <scope>NUCLEOTIDE SEQUENCE [LARGE SCALE GENOMIC DNA]</scope>
    <source>
        <strain evidence="1 2">WT001</strain>
    </source>
</reference>
<dbReference type="EMBL" id="CP003555">
    <property type="protein sequence ID" value="AFK63246.1"/>
    <property type="molecule type" value="Genomic_DNA"/>
</dbReference>
<proteinExistence type="predicted"/>
<organism evidence="1 2">
    <name type="scientific">Advenella kashmirensis (strain DSM 17095 / LMG 22695 / WT001)</name>
    <name type="common">Tetrathiobacter kashmirensis</name>
    <dbReference type="NCBI Taxonomy" id="1036672"/>
    <lineage>
        <taxon>Bacteria</taxon>
        <taxon>Pseudomonadati</taxon>
        <taxon>Pseudomonadota</taxon>
        <taxon>Betaproteobacteria</taxon>
        <taxon>Burkholderiales</taxon>
        <taxon>Alcaligenaceae</taxon>
    </lineage>
</organism>
<dbReference type="AlphaFoldDB" id="I3UE08"/>
<dbReference type="HOGENOM" id="CLU_2646396_0_0_4"/>
<keyword evidence="2" id="KW-1185">Reference proteome</keyword>
<reference evidence="2" key="2">
    <citation type="journal article" date="2013" name="PLoS ONE">
        <title>Genome implosion elicits host-confinement in Alcaligenaceae: evidence from the comparative genomics of Tetrathiobacter kashmirensis, a pathogen in the making.</title>
        <authorList>
            <person name="Ghosh W."/>
            <person name="Alam M."/>
            <person name="Roy C."/>
            <person name="Pyne P."/>
            <person name="George A."/>
            <person name="Chakraborty R."/>
            <person name="Majumder S."/>
            <person name="Agarwal A."/>
            <person name="Chakraborty S."/>
            <person name="Majumdar S."/>
            <person name="Gupta S.K."/>
        </authorList>
    </citation>
    <scope>NUCLEOTIDE SEQUENCE [LARGE SCALE GENOMIC DNA]</scope>
    <source>
        <strain evidence="2">WT001</strain>
    </source>
</reference>
<evidence type="ECO:0000313" key="2">
    <source>
        <dbReference type="Proteomes" id="UP000005267"/>
    </source>
</evidence>
<dbReference type="STRING" id="1036672.TKWG_16495"/>
<dbReference type="KEGG" id="aka:TKWG_16495"/>
<name>I3UE08_ADVKW</name>
<accession>I3UE08</accession>
<protein>
    <submittedName>
        <fullName evidence="1">Uncharacterized protein</fullName>
    </submittedName>
</protein>
<sequence length="76" mass="8681">MWRPACHWRCQQRYKTPRQWPPYQQLATYRFFSIIGDAAAVLTMTSPSVMPCVPCGYFAKNSHLRSFVVASAIVVG</sequence>
<gene>
    <name evidence="1" type="ordered locus">TKWG_16495</name>
</gene>